<dbReference type="AlphaFoldDB" id="A0A4U8YM92"/>
<protein>
    <submittedName>
        <fullName evidence="14">Peptidase m48</fullName>
    </submittedName>
</protein>
<evidence type="ECO:0000256" key="9">
    <source>
        <dbReference type="ARBA" id="ARBA00023049"/>
    </source>
</evidence>
<name>A0A4U8YM92_9BACT</name>
<dbReference type="GO" id="GO:0046872">
    <property type="term" value="F:metal ion binding"/>
    <property type="evidence" value="ECO:0007669"/>
    <property type="project" value="UniProtKB-KW"/>
</dbReference>
<keyword evidence="6 11" id="KW-0378">Hydrolase</keyword>
<keyword evidence="8 12" id="KW-1133">Transmembrane helix</keyword>
<comment type="subcellular location">
    <subcellularLocation>
        <location evidence="1">Cell membrane</location>
        <topology evidence="1">Multi-pass membrane protein</topology>
    </subcellularLocation>
</comment>
<evidence type="ECO:0000256" key="3">
    <source>
        <dbReference type="ARBA" id="ARBA00022670"/>
    </source>
</evidence>
<evidence type="ECO:0000256" key="12">
    <source>
        <dbReference type="SAM" id="Phobius"/>
    </source>
</evidence>
<evidence type="ECO:0000256" key="8">
    <source>
        <dbReference type="ARBA" id="ARBA00022989"/>
    </source>
</evidence>
<keyword evidence="7 11" id="KW-0862">Zinc</keyword>
<dbReference type="Proteomes" id="UP000507962">
    <property type="component" value="Unassembled WGS sequence"/>
</dbReference>
<keyword evidence="4 12" id="KW-0812">Transmembrane</keyword>
<keyword evidence="10 12" id="KW-0472">Membrane</keyword>
<evidence type="ECO:0000256" key="6">
    <source>
        <dbReference type="ARBA" id="ARBA00022801"/>
    </source>
</evidence>
<feature type="domain" description="Peptidase M48" evidence="13">
    <location>
        <begin position="77"/>
        <end position="241"/>
    </location>
</feature>
<dbReference type="InterPro" id="IPR050083">
    <property type="entry name" value="HtpX_protease"/>
</dbReference>
<dbReference type="GO" id="GO:0005886">
    <property type="term" value="C:plasma membrane"/>
    <property type="evidence" value="ECO:0007669"/>
    <property type="project" value="UniProtKB-SubCell"/>
</dbReference>
<dbReference type="InterPro" id="IPR001915">
    <property type="entry name" value="Peptidase_M48"/>
</dbReference>
<keyword evidence="2" id="KW-1003">Cell membrane</keyword>
<evidence type="ECO:0000256" key="4">
    <source>
        <dbReference type="ARBA" id="ARBA00022692"/>
    </source>
</evidence>
<keyword evidence="9 11" id="KW-0482">Metalloprotease</keyword>
<dbReference type="GO" id="GO:0006508">
    <property type="term" value="P:proteolysis"/>
    <property type="evidence" value="ECO:0007669"/>
    <property type="project" value="UniProtKB-KW"/>
</dbReference>
<evidence type="ECO:0000313" key="15">
    <source>
        <dbReference type="Proteomes" id="UP000507962"/>
    </source>
</evidence>
<dbReference type="SUPFAM" id="SSF54523">
    <property type="entry name" value="Pili subunits"/>
    <property type="match status" value="1"/>
</dbReference>
<sequence>MEELVYPRERVLGTLTLVLGITVWGLLILGTVGVALVVLLVGFVFYLFAQSALIAHIKGNGIELSQEQFPDLYAQFVYCSNLLKFQEAPKAYILNGDGGFNAFATRFLGTHFVVLFSDVVDAMAAHDDGVKFYIGHELGHIRMKHLTGTMLRWPVLWLPLLGAAYSRARETTCDRHGLACCKTPEGAGRALAALSAGAERWKDMDLKAYLLQSRQTSGFWMSFHELISGYPWVSKRVARVVAPEAKEPSRHGLAYVFAAFLPYAGRLGSGTGLIILIYIVFATIAVSVPQFSTYKVKAHTTAVMHETRPVREAMAAYYKMTEEIPTLEDIGVLDALPDGSHLSVDASNMTLTVDMEEGELLFVPSMDDEGHIFWECNAGEGLFPSQVPSYCP</sequence>
<evidence type="ECO:0000256" key="7">
    <source>
        <dbReference type="ARBA" id="ARBA00022833"/>
    </source>
</evidence>
<organism evidence="14 15">
    <name type="scientific">Desulfoluna butyratoxydans</name>
    <dbReference type="NCBI Taxonomy" id="231438"/>
    <lineage>
        <taxon>Bacteria</taxon>
        <taxon>Pseudomonadati</taxon>
        <taxon>Thermodesulfobacteriota</taxon>
        <taxon>Desulfobacteria</taxon>
        <taxon>Desulfobacterales</taxon>
        <taxon>Desulfolunaceae</taxon>
        <taxon>Desulfoluna</taxon>
    </lineage>
</organism>
<dbReference type="GO" id="GO:0004222">
    <property type="term" value="F:metalloendopeptidase activity"/>
    <property type="evidence" value="ECO:0007669"/>
    <property type="project" value="InterPro"/>
</dbReference>
<proteinExistence type="inferred from homology"/>
<dbReference type="Pfam" id="PF01435">
    <property type="entry name" value="Peptidase_M48"/>
    <property type="match status" value="1"/>
</dbReference>
<evidence type="ECO:0000256" key="11">
    <source>
        <dbReference type="RuleBase" id="RU003983"/>
    </source>
</evidence>
<dbReference type="Gene3D" id="3.30.700.10">
    <property type="entry name" value="Glycoprotein, Type 4 Pilin"/>
    <property type="match status" value="1"/>
</dbReference>
<accession>A0A4U8YM92</accession>
<dbReference type="RefSeq" id="WP_180140760.1">
    <property type="nucleotide sequence ID" value="NZ_CAADHO010000004.1"/>
</dbReference>
<evidence type="ECO:0000313" key="14">
    <source>
        <dbReference type="EMBL" id="VFQ44820.1"/>
    </source>
</evidence>
<comment type="similarity">
    <text evidence="11">Belongs to the peptidase M48 family.</text>
</comment>
<reference evidence="14 15" key="1">
    <citation type="submission" date="2019-03" db="EMBL/GenBank/DDBJ databases">
        <authorList>
            <person name="Nijsse B."/>
        </authorList>
    </citation>
    <scope>NUCLEOTIDE SEQUENCE [LARGE SCALE GENOMIC DNA]</scope>
    <source>
        <strain evidence="14">Desulfoluna butyratoxydans MSL71</strain>
    </source>
</reference>
<evidence type="ECO:0000256" key="10">
    <source>
        <dbReference type="ARBA" id="ARBA00023136"/>
    </source>
</evidence>
<evidence type="ECO:0000256" key="1">
    <source>
        <dbReference type="ARBA" id="ARBA00004651"/>
    </source>
</evidence>
<dbReference type="PANTHER" id="PTHR43221:SF1">
    <property type="entry name" value="PROTEASE HTPX"/>
    <property type="match status" value="1"/>
</dbReference>
<gene>
    <name evidence="14" type="ORF">MSL71_24770</name>
</gene>
<feature type="transmembrane region" description="Helical" evidence="12">
    <location>
        <begin position="15"/>
        <end position="48"/>
    </location>
</feature>
<evidence type="ECO:0000256" key="5">
    <source>
        <dbReference type="ARBA" id="ARBA00022723"/>
    </source>
</evidence>
<dbReference type="InterPro" id="IPR045584">
    <property type="entry name" value="Pilin-like"/>
</dbReference>
<evidence type="ECO:0000259" key="13">
    <source>
        <dbReference type="Pfam" id="PF01435"/>
    </source>
</evidence>
<evidence type="ECO:0000256" key="2">
    <source>
        <dbReference type="ARBA" id="ARBA00022475"/>
    </source>
</evidence>
<keyword evidence="5" id="KW-0479">Metal-binding</keyword>
<keyword evidence="3 11" id="KW-0645">Protease</keyword>
<dbReference type="EMBL" id="CAADHO010000004">
    <property type="protein sequence ID" value="VFQ44820.1"/>
    <property type="molecule type" value="Genomic_DNA"/>
</dbReference>
<feature type="transmembrane region" description="Helical" evidence="12">
    <location>
        <begin position="253"/>
        <end position="281"/>
    </location>
</feature>
<comment type="cofactor">
    <cofactor evidence="11">
        <name>Zn(2+)</name>
        <dbReference type="ChEBI" id="CHEBI:29105"/>
    </cofactor>
    <text evidence="11">Binds 1 zinc ion per subunit.</text>
</comment>
<dbReference type="Gene3D" id="3.30.2010.10">
    <property type="entry name" value="Metalloproteases ('zincins'), catalytic domain"/>
    <property type="match status" value="1"/>
</dbReference>
<dbReference type="CDD" id="cd07325">
    <property type="entry name" value="M48_Ste24p_like"/>
    <property type="match status" value="1"/>
</dbReference>
<keyword evidence="15" id="KW-1185">Reference proteome</keyword>
<dbReference type="PANTHER" id="PTHR43221">
    <property type="entry name" value="PROTEASE HTPX"/>
    <property type="match status" value="1"/>
</dbReference>